<comment type="similarity">
    <text evidence="1">Belongs to the short-chain dehydrogenases/reductases (SDR) family.</text>
</comment>
<dbReference type="PANTHER" id="PTHR42760:SF5">
    <property type="entry name" value="2-DEHYDRO-3-DEOXY-D-GLUCONATE 5-DEHYDROGENASE"/>
    <property type="match status" value="1"/>
</dbReference>
<dbReference type="RefSeq" id="WP_119161595.1">
    <property type="nucleotide sequence ID" value="NZ_LR134442.1"/>
</dbReference>
<proteinExistence type="inferred from homology"/>
<accession>A0A383S5Q0</accession>
<organism evidence="3 4">
    <name type="scientific">Propionibacterium australiense</name>
    <dbReference type="NCBI Taxonomy" id="119981"/>
    <lineage>
        <taxon>Bacteria</taxon>
        <taxon>Bacillati</taxon>
        <taxon>Actinomycetota</taxon>
        <taxon>Actinomycetes</taxon>
        <taxon>Propionibacteriales</taxon>
        <taxon>Propionibacteriaceae</taxon>
        <taxon>Propionibacterium</taxon>
    </lineage>
</organism>
<gene>
    <name evidence="3" type="ORF">PROPAUS_1154</name>
</gene>
<dbReference type="SUPFAM" id="SSF51735">
    <property type="entry name" value="NAD(P)-binding Rossmann-fold domains"/>
    <property type="match status" value="1"/>
</dbReference>
<dbReference type="Pfam" id="PF13561">
    <property type="entry name" value="adh_short_C2"/>
    <property type="match status" value="1"/>
</dbReference>
<sequence>MTDLFDLTGKKAVVVGGAGGIGQAIAEGLAEAGAQVMISSRKQPSLERAQGEIRANCGADVLIHAGDAAKEEDVEALLADAVGRMGAVDILVNSQGFNRKHPGTEFPVEDWDAMFDANVKSLMLTCKHFGKYFKDNEVHGKIINVSSVRGIRAVGNGGMGNVGYCATKGAVEMLTKAYASDLGPAVQVNAIGPTITYTPMMVGLLPDDEATRNDIAKAMPAQRIGYPADCKGPAIFLASAASDFVTGSTIYPDGGLTAVG</sequence>
<keyword evidence="4" id="KW-1185">Reference proteome</keyword>
<dbReference type="InterPro" id="IPR002347">
    <property type="entry name" value="SDR_fam"/>
</dbReference>
<evidence type="ECO:0000313" key="4">
    <source>
        <dbReference type="Proteomes" id="UP000263928"/>
    </source>
</evidence>
<dbReference type="InterPro" id="IPR020904">
    <property type="entry name" value="Sc_DH/Rdtase_CS"/>
</dbReference>
<dbReference type="GO" id="GO:0016616">
    <property type="term" value="F:oxidoreductase activity, acting on the CH-OH group of donors, NAD or NADP as acceptor"/>
    <property type="evidence" value="ECO:0007669"/>
    <property type="project" value="TreeGrafter"/>
</dbReference>
<dbReference type="EC" id="1.-.-.-" evidence="3"/>
<dbReference type="Proteomes" id="UP000263928">
    <property type="component" value="Unassembled WGS sequence"/>
</dbReference>
<dbReference type="FunFam" id="3.40.50.720:FF:000084">
    <property type="entry name" value="Short-chain dehydrogenase reductase"/>
    <property type="match status" value="1"/>
</dbReference>
<keyword evidence="2 3" id="KW-0560">Oxidoreductase</keyword>
<evidence type="ECO:0000256" key="2">
    <source>
        <dbReference type="ARBA" id="ARBA00023002"/>
    </source>
</evidence>
<dbReference type="AlphaFoldDB" id="A0A383S5Q0"/>
<protein>
    <submittedName>
        <fullName evidence="3">Short-chain dehydrogenase/reductase, conserved site</fullName>
        <ecNumber evidence="3">1.-.-.-</ecNumber>
    </submittedName>
</protein>
<evidence type="ECO:0000256" key="1">
    <source>
        <dbReference type="ARBA" id="ARBA00006484"/>
    </source>
</evidence>
<reference evidence="4" key="1">
    <citation type="submission" date="2018-08" db="EMBL/GenBank/DDBJ databases">
        <authorList>
            <person name="Hornung B."/>
        </authorList>
    </citation>
    <scope>NUCLEOTIDE SEQUENCE [LARGE SCALE GENOMIC DNA]</scope>
</reference>
<dbReference type="EMBL" id="UNQJ01000006">
    <property type="protein sequence ID" value="SYZ33237.1"/>
    <property type="molecule type" value="Genomic_DNA"/>
</dbReference>
<dbReference type="PRINTS" id="PR00081">
    <property type="entry name" value="GDHRDH"/>
</dbReference>
<evidence type="ECO:0000313" key="3">
    <source>
        <dbReference type="EMBL" id="SYZ33237.1"/>
    </source>
</evidence>
<dbReference type="PROSITE" id="PS00061">
    <property type="entry name" value="ADH_SHORT"/>
    <property type="match status" value="1"/>
</dbReference>
<name>A0A383S5Q0_9ACTN</name>
<dbReference type="InterPro" id="IPR036291">
    <property type="entry name" value="NAD(P)-bd_dom_sf"/>
</dbReference>
<dbReference type="Gene3D" id="3.40.50.720">
    <property type="entry name" value="NAD(P)-binding Rossmann-like Domain"/>
    <property type="match status" value="1"/>
</dbReference>
<dbReference type="PANTHER" id="PTHR42760">
    <property type="entry name" value="SHORT-CHAIN DEHYDROGENASES/REDUCTASES FAMILY MEMBER"/>
    <property type="match status" value="1"/>
</dbReference>
<dbReference type="PRINTS" id="PR00080">
    <property type="entry name" value="SDRFAMILY"/>
</dbReference>